<evidence type="ECO:0000256" key="2">
    <source>
        <dbReference type="ARBA" id="ARBA00022729"/>
    </source>
</evidence>
<dbReference type="SUPFAM" id="SSF53254">
    <property type="entry name" value="Phosphoglycerate mutase-like"/>
    <property type="match status" value="1"/>
</dbReference>
<dbReference type="Gene3D" id="3.40.50.1240">
    <property type="entry name" value="Phosphoglycerate mutase-like"/>
    <property type="match status" value="1"/>
</dbReference>
<evidence type="ECO:0000256" key="1">
    <source>
        <dbReference type="ARBA" id="ARBA00004370"/>
    </source>
</evidence>
<organism evidence="5 6">
    <name type="scientific">Hyalella azteca</name>
    <name type="common">Amphipod</name>
    <dbReference type="NCBI Taxonomy" id="294128"/>
    <lineage>
        <taxon>Eukaryota</taxon>
        <taxon>Metazoa</taxon>
        <taxon>Ecdysozoa</taxon>
        <taxon>Arthropoda</taxon>
        <taxon>Crustacea</taxon>
        <taxon>Multicrustacea</taxon>
        <taxon>Malacostraca</taxon>
        <taxon>Eumalacostraca</taxon>
        <taxon>Peracarida</taxon>
        <taxon>Amphipoda</taxon>
        <taxon>Senticaudata</taxon>
        <taxon>Talitrida</taxon>
        <taxon>Talitroidea</taxon>
        <taxon>Hyalellidae</taxon>
        <taxon>Hyalella</taxon>
    </lineage>
</organism>
<name>A0A8B7NPB1_HYAAZ</name>
<keyword evidence="3" id="KW-0472">Membrane</keyword>
<proteinExistence type="predicted"/>
<reference evidence="6" key="1">
    <citation type="submission" date="2025-08" db="UniProtKB">
        <authorList>
            <consortium name="RefSeq"/>
        </authorList>
    </citation>
    <scope>IDENTIFICATION</scope>
    <source>
        <tissue evidence="6">Whole organism</tissue>
    </source>
</reference>
<dbReference type="KEGG" id="hazt:108672377"/>
<dbReference type="RefSeq" id="XP_018015510.1">
    <property type="nucleotide sequence ID" value="XM_018160021.2"/>
</dbReference>
<evidence type="ECO:0000256" key="4">
    <source>
        <dbReference type="SAM" id="SignalP"/>
    </source>
</evidence>
<dbReference type="PROSITE" id="PS51257">
    <property type="entry name" value="PROKAR_LIPOPROTEIN"/>
    <property type="match status" value="1"/>
</dbReference>
<dbReference type="GeneID" id="108672377"/>
<evidence type="ECO:0000313" key="5">
    <source>
        <dbReference type="Proteomes" id="UP000694843"/>
    </source>
</evidence>
<sequence length="493" mass="54531">MLRSADMLTVLMVFVVTMLTAAAQSCHYLDRNPYRNFGILTDYQAAKLSLATYAIDTSYQATTLDCVVLSYWQFSREGTSLPEYGLVDPSTTDALLFLKTKIIESHQLGRGSLCAEDLSALVSWTGPPVGVLEGVGELTSVGAHDLYATARRYSSAFFGPVYDFSPASFRVVHSSSSASYSSALAILHGMTPPTSTSPHLGALTPQLYLRGSDDLTQYKCRLSSEVWRGAGGEEQEMVAGVTESVRVRLGLPEHLFGRGHLQWTYDACRAAVAVDPSAYSPWCAIFSKPELELLELVDDSIWYRRLGLHRHNYEEMINYELMPACRSLQHLMEYFRGIVEEGHFHQHRLTSARVIVSDASALLRLLAVLGVNAEATPVTATDPAMLHHRRWRVSELAPFGGHLVLTLTRCHQQEFFVRAYLQETPFPILNCPTDCPWGVFLANVDHLLGYCPDVLHCPSSANAVTAEDLVVLLLGVTIILGVMWGRDGVLLSR</sequence>
<dbReference type="GO" id="GO:0016020">
    <property type="term" value="C:membrane"/>
    <property type="evidence" value="ECO:0007669"/>
    <property type="project" value="UniProtKB-SubCell"/>
</dbReference>
<dbReference type="GO" id="GO:0003993">
    <property type="term" value="F:acid phosphatase activity"/>
    <property type="evidence" value="ECO:0007669"/>
    <property type="project" value="TreeGrafter"/>
</dbReference>
<dbReference type="PANTHER" id="PTHR20963:SF8">
    <property type="entry name" value="MULTIPLE INOSITOL POLYPHOSPHATE PHOSPHATASE 1"/>
    <property type="match status" value="1"/>
</dbReference>
<evidence type="ECO:0000256" key="3">
    <source>
        <dbReference type="ARBA" id="ARBA00023136"/>
    </source>
</evidence>
<dbReference type="OMA" id="PYDRQNP"/>
<protein>
    <submittedName>
        <fullName evidence="6">Multiple inositol polyphosphate phosphatase 1</fullName>
    </submittedName>
</protein>
<dbReference type="Proteomes" id="UP000694843">
    <property type="component" value="Unplaced"/>
</dbReference>
<dbReference type="AlphaFoldDB" id="A0A8B7NPB1"/>
<dbReference type="OrthoDB" id="6509975at2759"/>
<feature type="signal peptide" evidence="4">
    <location>
        <begin position="1"/>
        <end position="22"/>
    </location>
</feature>
<keyword evidence="2 4" id="KW-0732">Signal</keyword>
<dbReference type="GO" id="GO:0052745">
    <property type="term" value="F:inositol phosphate phosphatase activity"/>
    <property type="evidence" value="ECO:0007669"/>
    <property type="project" value="TreeGrafter"/>
</dbReference>
<accession>A0A8B7NPB1</accession>
<feature type="chain" id="PRO_5034463583" evidence="4">
    <location>
        <begin position="23"/>
        <end position="493"/>
    </location>
</feature>
<keyword evidence="5" id="KW-1185">Reference proteome</keyword>
<dbReference type="InterPro" id="IPR029033">
    <property type="entry name" value="His_PPase_superfam"/>
</dbReference>
<comment type="subcellular location">
    <subcellularLocation>
        <location evidence="1">Membrane</location>
    </subcellularLocation>
</comment>
<dbReference type="PANTHER" id="PTHR20963">
    <property type="entry name" value="MULTIPLE INOSITOL POLYPHOSPHATE PHOSPHATASE-RELATED"/>
    <property type="match status" value="1"/>
</dbReference>
<gene>
    <name evidence="6" type="primary">LOC108672377</name>
</gene>
<evidence type="ECO:0000313" key="6">
    <source>
        <dbReference type="RefSeq" id="XP_018015510.1"/>
    </source>
</evidence>